<dbReference type="InterPro" id="IPR006091">
    <property type="entry name" value="Acyl-CoA_Oxase/DH_mid-dom"/>
</dbReference>
<keyword evidence="5 6" id="KW-0560">Oxidoreductase</keyword>
<dbReference type="InterPro" id="IPR052161">
    <property type="entry name" value="Mycobact_Acyl-CoA_DH"/>
</dbReference>
<feature type="domain" description="Acyl-CoA oxidase/dehydrogenase middle" evidence="8">
    <location>
        <begin position="155"/>
        <end position="249"/>
    </location>
</feature>
<dbReference type="SUPFAM" id="SSF56645">
    <property type="entry name" value="Acyl-CoA dehydrogenase NM domain-like"/>
    <property type="match status" value="1"/>
</dbReference>
<dbReference type="PANTHER" id="PTHR43292">
    <property type="entry name" value="ACYL-COA DEHYDROGENASE"/>
    <property type="match status" value="1"/>
</dbReference>
<dbReference type="InterPro" id="IPR036250">
    <property type="entry name" value="AcylCo_DH-like_C"/>
</dbReference>
<dbReference type="InterPro" id="IPR009100">
    <property type="entry name" value="AcylCoA_DH/oxidase_NM_dom_sf"/>
</dbReference>
<name>A0ABN9P5I8_9MYCO</name>
<evidence type="ECO:0000259" key="8">
    <source>
        <dbReference type="Pfam" id="PF02770"/>
    </source>
</evidence>
<organism evidence="9 10">
    <name type="scientific">[Mycobacterium] wendilense</name>
    <dbReference type="NCBI Taxonomy" id="3064284"/>
    <lineage>
        <taxon>Bacteria</taxon>
        <taxon>Bacillati</taxon>
        <taxon>Actinomycetota</taxon>
        <taxon>Actinomycetes</taxon>
        <taxon>Mycobacteriales</taxon>
        <taxon>Mycobacteriaceae</taxon>
        <taxon>Mycolicibacter</taxon>
    </lineage>
</organism>
<dbReference type="EMBL" id="OY726395">
    <property type="protein sequence ID" value="CAJ1586025.1"/>
    <property type="molecule type" value="Genomic_DNA"/>
</dbReference>
<evidence type="ECO:0000256" key="6">
    <source>
        <dbReference type="RuleBase" id="RU362125"/>
    </source>
</evidence>
<keyword evidence="3 6" id="KW-0285">Flavoprotein</keyword>
<evidence type="ECO:0000256" key="1">
    <source>
        <dbReference type="ARBA" id="ARBA00001974"/>
    </source>
</evidence>
<accession>A0ABN9P5I8</accession>
<dbReference type="Pfam" id="PF02770">
    <property type="entry name" value="Acyl-CoA_dh_M"/>
    <property type="match status" value="1"/>
</dbReference>
<comment type="cofactor">
    <cofactor evidence="1 6">
        <name>FAD</name>
        <dbReference type="ChEBI" id="CHEBI:57692"/>
    </cofactor>
</comment>
<dbReference type="Proteomes" id="UP001190466">
    <property type="component" value="Chromosome"/>
</dbReference>
<reference evidence="9 10" key="1">
    <citation type="submission" date="2023-08" db="EMBL/GenBank/DDBJ databases">
        <authorList>
            <person name="Folkvardsen B D."/>
            <person name="Norman A."/>
        </authorList>
    </citation>
    <scope>NUCLEOTIDE SEQUENCE [LARGE SCALE GENOMIC DNA]</scope>
    <source>
        <strain evidence="9 10">Mu0050</strain>
    </source>
</reference>
<dbReference type="Gene3D" id="1.10.540.10">
    <property type="entry name" value="Acyl-CoA dehydrogenase/oxidase, N-terminal domain"/>
    <property type="match status" value="1"/>
</dbReference>
<evidence type="ECO:0000256" key="2">
    <source>
        <dbReference type="ARBA" id="ARBA00009347"/>
    </source>
</evidence>
<evidence type="ECO:0000256" key="5">
    <source>
        <dbReference type="ARBA" id="ARBA00023002"/>
    </source>
</evidence>
<dbReference type="Pfam" id="PF00441">
    <property type="entry name" value="Acyl-CoA_dh_1"/>
    <property type="match status" value="1"/>
</dbReference>
<dbReference type="InterPro" id="IPR009075">
    <property type="entry name" value="AcylCo_DH/oxidase_C"/>
</dbReference>
<dbReference type="Gene3D" id="2.40.110.10">
    <property type="entry name" value="Butyryl-CoA Dehydrogenase, subunit A, domain 2"/>
    <property type="match status" value="1"/>
</dbReference>
<dbReference type="SUPFAM" id="SSF47203">
    <property type="entry name" value="Acyl-CoA dehydrogenase C-terminal domain-like"/>
    <property type="match status" value="1"/>
</dbReference>
<protein>
    <submittedName>
        <fullName evidence="9">Acyl-CoA dehydrogenase family protein</fullName>
    </submittedName>
</protein>
<comment type="similarity">
    <text evidence="2 6">Belongs to the acyl-CoA dehydrogenase family.</text>
</comment>
<evidence type="ECO:0000256" key="4">
    <source>
        <dbReference type="ARBA" id="ARBA00022827"/>
    </source>
</evidence>
<dbReference type="InterPro" id="IPR037069">
    <property type="entry name" value="AcylCoA_DH/ox_N_sf"/>
</dbReference>
<keyword evidence="4 6" id="KW-0274">FAD</keyword>
<dbReference type="RefSeq" id="WP_316512085.1">
    <property type="nucleotide sequence ID" value="NZ_OY726395.1"/>
</dbReference>
<proteinExistence type="inferred from homology"/>
<evidence type="ECO:0000313" key="10">
    <source>
        <dbReference type="Proteomes" id="UP001190466"/>
    </source>
</evidence>
<keyword evidence="10" id="KW-1185">Reference proteome</keyword>
<feature type="domain" description="Acyl-CoA dehydrogenase/oxidase C-terminal" evidence="7">
    <location>
        <begin position="261"/>
        <end position="409"/>
    </location>
</feature>
<evidence type="ECO:0000256" key="3">
    <source>
        <dbReference type="ARBA" id="ARBA00022630"/>
    </source>
</evidence>
<gene>
    <name evidence="9" type="ORF">MU0050_004045</name>
</gene>
<sequence>MTVTRSDAIEQLMALARDSEQRAFASHALEFLTANTELRGPQQSVWGIGDERLTLFHETSDEEERAEAAAALGWQKRRWEAGFGWISGPVEHGGRGLSSEFDRLYRQIESAFEIPDMSPLRIGIGTVGPVVTAVGTPEQISKYVVPIYRGESVACQLFSEPAAGSDLAGVRTRAVRDGDDWRLNGQKVWTSNAQFADIGLALVRTDPDAPKHRGITMFLVPMTAPGIDVRPLRQITGGASFTEVFLDDVVVSDRLRVGEVGGGWRVTTQALAGERKAVGDRTHEITDRAIAMLAELATRSGRFDDPQVRQDFARIYSRLRIARFQQHRIQQIPDDRLSGAERAIDKLLVSTNLRLLGELAAEILGPRFVVNTGEWGTFNWNKWLMGALGYRIAGGTEEILKTMLAERVLMLPKEPK</sequence>
<dbReference type="InterPro" id="IPR046373">
    <property type="entry name" value="Acyl-CoA_Oxase/DH_mid-dom_sf"/>
</dbReference>
<evidence type="ECO:0000313" key="9">
    <source>
        <dbReference type="EMBL" id="CAJ1586025.1"/>
    </source>
</evidence>
<evidence type="ECO:0000259" key="7">
    <source>
        <dbReference type="Pfam" id="PF00441"/>
    </source>
</evidence>
<dbReference type="PANTHER" id="PTHR43292:SF4">
    <property type="entry name" value="ACYL-COA DEHYDROGENASE FADE34"/>
    <property type="match status" value="1"/>
</dbReference>
<dbReference type="Gene3D" id="1.20.140.10">
    <property type="entry name" value="Butyryl-CoA Dehydrogenase, subunit A, domain 3"/>
    <property type="match status" value="1"/>
</dbReference>